<dbReference type="InterPro" id="IPR051786">
    <property type="entry name" value="ASN_synthetase/amidase"/>
</dbReference>
<dbReference type="GO" id="GO:0005524">
    <property type="term" value="F:ATP binding"/>
    <property type="evidence" value="ECO:0007669"/>
    <property type="project" value="UniProtKB-KW"/>
</dbReference>
<dbReference type="GeneID" id="36549209"/>
<evidence type="ECO:0000256" key="4">
    <source>
        <dbReference type="ARBA" id="ARBA00022962"/>
    </source>
</evidence>
<dbReference type="CDD" id="cd01991">
    <property type="entry name" value="Asn_synthase_B_C"/>
    <property type="match status" value="1"/>
</dbReference>
<dbReference type="InterPro" id="IPR001962">
    <property type="entry name" value="Asn_synthase"/>
</dbReference>
<dbReference type="InterPro" id="IPR033738">
    <property type="entry name" value="AsnB_N"/>
</dbReference>
<reference evidence="10" key="1">
    <citation type="submission" date="2016-12" db="EMBL/GenBank/DDBJ databases">
        <title>The genomes of Aspergillus section Nigri reveals drivers in fungal speciation.</title>
        <authorList>
            <consortium name="DOE Joint Genome Institute"/>
            <person name="Vesth T.C."/>
            <person name="Nybo J."/>
            <person name="Theobald S."/>
            <person name="Brandl J."/>
            <person name="Frisvad J.C."/>
            <person name="Nielsen K.F."/>
            <person name="Lyhne E.K."/>
            <person name="Kogle M.E."/>
            <person name="Kuo A."/>
            <person name="Riley R."/>
            <person name="Clum A."/>
            <person name="Nolan M."/>
            <person name="Lipzen A."/>
            <person name="Salamov A."/>
            <person name="Henrissat B."/>
            <person name="Wiebenga A."/>
            <person name="De vries R.P."/>
            <person name="Grigoriev I.V."/>
            <person name="Mortensen U.H."/>
            <person name="Andersen M.R."/>
            <person name="Baker S.E."/>
        </authorList>
    </citation>
    <scope>NUCLEOTIDE SEQUENCE</scope>
    <source>
        <strain evidence="10">IBT 28561</strain>
    </source>
</reference>
<dbReference type="InterPro" id="IPR014729">
    <property type="entry name" value="Rossmann-like_a/b/a_fold"/>
</dbReference>
<evidence type="ECO:0000256" key="2">
    <source>
        <dbReference type="ARBA" id="ARBA00022741"/>
    </source>
</evidence>
<comment type="caution">
    <text evidence="10">The sequence shown here is derived from an EMBL/GenBank/DDBJ whole genome shotgun (WGS) entry which is preliminary data.</text>
</comment>
<dbReference type="Gene3D" id="3.40.50.620">
    <property type="entry name" value="HUPs"/>
    <property type="match status" value="1"/>
</dbReference>
<evidence type="ECO:0000256" key="7">
    <source>
        <dbReference type="PIRSR" id="PIRSR001589-2"/>
    </source>
</evidence>
<keyword evidence="2 5" id="KW-0547">Nucleotide-binding</keyword>
<comment type="similarity">
    <text evidence="1">Belongs to the asparagine synthetase family.</text>
</comment>
<dbReference type="AlphaFoldDB" id="A0A2I1CXG3"/>
<sequence>MCGLTAFLRLGGNDIPRNSEDNAPALSKQIDDSLELVKHRGPDARGQWLSEDLRVGLGHVRLSIIDLSPAGNQPFHDSENSIHAIVNGELYDHEKYREELSQEYAFKSHSDCEIVIALYKHYGISFVSKLRGEFALVLWDAERQLLFSARDRYGVKSLYYTVVDDRLLVATEMKSLLPYGWKPEWDVKSVAGLTWAYGDRTFFKDVYKVEPGQYLISKGFGPPEVKTYWDLEYPDKNGIYPETEEEVTEKVRELLLESVQIRLRADVGVGIYLSGGLDSSAIAGMVASLIEKGENLGNDSSRRVSDMSCFTVQFDKDSGLDETDIARRTAEWLGVDFHSVHMDEEAIASRLEDVVWHSEAPVPNVNAAGRMAVAEAAHAKGLKVILTGEGSDEHFSGYSDFMLNFLLEKDPSWPSAIFPESDVIDAMKDQAVQRLAAISHKFDQSFANNTPAPTARMLNHTTIASRMFHVLVFPLAAWARDLAQTPMDTSFTESLGGQTLDRIMNKWHPLNTASYVWTKIILANYILRYLGDNIDMIHQIETRAPFLDHHVTEYANNIPPSLKMKYDPVQKSVREKEILRNAMKPFVTEEIYNRTKHPFVGPSKFKEGGPIHKMLQRLLTEENVKELGFMDWEKTQDSLVRAFRDGDAMAFQQALGTAQFVVLGRRFGVEKAHPPHSNRGIQVRQSPAE</sequence>
<dbReference type="PIRSF" id="PIRSF001589">
    <property type="entry name" value="Asn_synthetase_glu-h"/>
    <property type="match status" value="1"/>
</dbReference>
<dbReference type="NCBIfam" id="TIGR01536">
    <property type="entry name" value="asn_synth_AEB"/>
    <property type="match status" value="1"/>
</dbReference>
<dbReference type="FunFam" id="3.60.20.10:FF:000155">
    <property type="entry name" value="Asparagine synthetase (Eurofung)"/>
    <property type="match status" value="1"/>
</dbReference>
<proteinExistence type="inferred from homology"/>
<dbReference type="Gene3D" id="3.60.20.10">
    <property type="entry name" value="Glutamine Phosphoribosylpyrophosphate, subunit 1, domain 1"/>
    <property type="match status" value="1"/>
</dbReference>
<protein>
    <submittedName>
        <fullName evidence="10">Asparagine synthetase</fullName>
    </submittedName>
</protein>
<evidence type="ECO:0000256" key="1">
    <source>
        <dbReference type="ARBA" id="ARBA00005752"/>
    </source>
</evidence>
<evidence type="ECO:0000313" key="10">
    <source>
        <dbReference type="EMBL" id="PKY02301.1"/>
    </source>
</evidence>
<dbReference type="Proteomes" id="UP000234254">
    <property type="component" value="Unassembled WGS sequence"/>
</dbReference>
<dbReference type="GO" id="GO:0006529">
    <property type="term" value="P:asparagine biosynthetic process"/>
    <property type="evidence" value="ECO:0007669"/>
    <property type="project" value="UniProtKB-KW"/>
</dbReference>
<dbReference type="InterPro" id="IPR029055">
    <property type="entry name" value="Ntn_hydrolases_N"/>
</dbReference>
<dbReference type="RefSeq" id="XP_024690895.1">
    <property type="nucleotide sequence ID" value="XM_024841683.1"/>
</dbReference>
<dbReference type="CDD" id="cd00712">
    <property type="entry name" value="AsnB"/>
    <property type="match status" value="1"/>
</dbReference>
<feature type="site" description="Important for beta-aspartyl-AMP intermediate formation" evidence="8">
    <location>
        <position position="389"/>
    </location>
</feature>
<evidence type="ECO:0000256" key="5">
    <source>
        <dbReference type="PIRNR" id="PIRNR001589"/>
    </source>
</evidence>
<keyword evidence="4 6" id="KW-0315">Glutamine amidotransferase</keyword>
<evidence type="ECO:0000259" key="9">
    <source>
        <dbReference type="PROSITE" id="PS51278"/>
    </source>
</evidence>
<dbReference type="GO" id="GO:0004066">
    <property type="term" value="F:asparagine synthase (glutamine-hydrolyzing) activity"/>
    <property type="evidence" value="ECO:0007669"/>
    <property type="project" value="InterPro"/>
</dbReference>
<dbReference type="Pfam" id="PF00733">
    <property type="entry name" value="Asn_synthase"/>
    <property type="match status" value="1"/>
</dbReference>
<feature type="domain" description="Glutamine amidotransferase type-2" evidence="9">
    <location>
        <begin position="2"/>
        <end position="220"/>
    </location>
</feature>
<dbReference type="EMBL" id="MSFM01000010">
    <property type="protein sequence ID" value="PKY02301.1"/>
    <property type="molecule type" value="Genomic_DNA"/>
</dbReference>
<name>A0A2I1CXG3_ASPC2</name>
<dbReference type="GO" id="GO:0005829">
    <property type="term" value="C:cytosol"/>
    <property type="evidence" value="ECO:0007669"/>
    <property type="project" value="TreeGrafter"/>
</dbReference>
<dbReference type="PANTHER" id="PTHR43284">
    <property type="entry name" value="ASPARAGINE SYNTHETASE (GLUTAMINE-HYDROLYZING)"/>
    <property type="match status" value="1"/>
</dbReference>
<evidence type="ECO:0000313" key="11">
    <source>
        <dbReference type="Proteomes" id="UP000234254"/>
    </source>
</evidence>
<evidence type="ECO:0000256" key="3">
    <source>
        <dbReference type="ARBA" id="ARBA00022840"/>
    </source>
</evidence>
<dbReference type="PROSITE" id="PS51278">
    <property type="entry name" value="GATASE_TYPE_2"/>
    <property type="match status" value="1"/>
</dbReference>
<dbReference type="InterPro" id="IPR006426">
    <property type="entry name" value="Asn_synth_AEB"/>
</dbReference>
<accession>A0A2I1CXG3</accession>
<keyword evidence="3 5" id="KW-0067">ATP-binding</keyword>
<dbReference type="SUPFAM" id="SSF52402">
    <property type="entry name" value="Adenine nucleotide alpha hydrolases-like"/>
    <property type="match status" value="1"/>
</dbReference>
<keyword evidence="6" id="KW-0028">Amino-acid biosynthesis</keyword>
<dbReference type="PANTHER" id="PTHR43284:SF1">
    <property type="entry name" value="ASPARAGINE SYNTHETASE"/>
    <property type="match status" value="1"/>
</dbReference>
<keyword evidence="6" id="KW-0061">Asparagine biosynthesis</keyword>
<dbReference type="VEuPathDB" id="FungiDB:P168DRAFT_333750"/>
<dbReference type="InterPro" id="IPR017932">
    <property type="entry name" value="GATase_2_dom"/>
</dbReference>
<dbReference type="Pfam" id="PF13537">
    <property type="entry name" value="GATase_7"/>
    <property type="match status" value="1"/>
</dbReference>
<evidence type="ECO:0000256" key="8">
    <source>
        <dbReference type="PIRSR" id="PIRSR001589-3"/>
    </source>
</evidence>
<feature type="active site" description="For GATase activity" evidence="6">
    <location>
        <position position="2"/>
    </location>
</feature>
<feature type="binding site" evidence="7">
    <location>
        <position position="111"/>
    </location>
    <ligand>
        <name>L-glutamine</name>
        <dbReference type="ChEBI" id="CHEBI:58359"/>
    </ligand>
</feature>
<keyword evidence="11" id="KW-1185">Reference proteome</keyword>
<evidence type="ECO:0000256" key="6">
    <source>
        <dbReference type="PIRSR" id="PIRSR001589-1"/>
    </source>
</evidence>
<dbReference type="OrthoDB" id="409189at2759"/>
<feature type="binding site" evidence="7">
    <location>
        <position position="312"/>
    </location>
    <ligand>
        <name>ATP</name>
        <dbReference type="ChEBI" id="CHEBI:30616"/>
    </ligand>
</feature>
<organism evidence="10 11">
    <name type="scientific">Aspergillus campestris (strain IBT 28561)</name>
    <dbReference type="NCBI Taxonomy" id="1392248"/>
    <lineage>
        <taxon>Eukaryota</taxon>
        <taxon>Fungi</taxon>
        <taxon>Dikarya</taxon>
        <taxon>Ascomycota</taxon>
        <taxon>Pezizomycotina</taxon>
        <taxon>Eurotiomycetes</taxon>
        <taxon>Eurotiomycetidae</taxon>
        <taxon>Eurotiales</taxon>
        <taxon>Aspergillaceae</taxon>
        <taxon>Aspergillus</taxon>
        <taxon>Aspergillus subgen. Circumdati</taxon>
    </lineage>
</organism>
<dbReference type="SUPFAM" id="SSF56235">
    <property type="entry name" value="N-terminal nucleophile aminohydrolases (Ntn hydrolases)"/>
    <property type="match status" value="1"/>
</dbReference>
<gene>
    <name evidence="10" type="ORF">P168DRAFT_333750</name>
</gene>